<dbReference type="EMBL" id="VFIY01000018">
    <property type="protein sequence ID" value="TPD57315.1"/>
    <property type="molecule type" value="Genomic_DNA"/>
</dbReference>
<evidence type="ECO:0000313" key="3">
    <source>
        <dbReference type="Proteomes" id="UP000319148"/>
    </source>
</evidence>
<proteinExistence type="predicted"/>
<evidence type="ECO:0000313" key="2">
    <source>
        <dbReference type="EMBL" id="TPD57315.1"/>
    </source>
</evidence>
<name>A0A501PAQ8_9PROT</name>
<feature type="region of interest" description="Disordered" evidence="1">
    <location>
        <begin position="1"/>
        <end position="25"/>
    </location>
</feature>
<organism evidence="2 3">
    <name type="scientific">Emcibacter nanhaiensis</name>
    <dbReference type="NCBI Taxonomy" id="1505037"/>
    <lineage>
        <taxon>Bacteria</taxon>
        <taxon>Pseudomonadati</taxon>
        <taxon>Pseudomonadota</taxon>
        <taxon>Alphaproteobacteria</taxon>
        <taxon>Emcibacterales</taxon>
        <taxon>Emcibacteraceae</taxon>
        <taxon>Emcibacter</taxon>
    </lineage>
</organism>
<dbReference type="PROSITE" id="PS51318">
    <property type="entry name" value="TAT"/>
    <property type="match status" value="1"/>
</dbReference>
<reference evidence="3" key="1">
    <citation type="submission" date="2019-06" db="EMBL/GenBank/DDBJ databases">
        <title>The complete genome of Emcibacter congregatus ZYLT.</title>
        <authorList>
            <person name="Zhao Z."/>
        </authorList>
    </citation>
    <scope>NUCLEOTIDE SEQUENCE [LARGE SCALE GENOMIC DNA]</scope>
    <source>
        <strain evidence="3">MCCC 1A06723</strain>
    </source>
</reference>
<comment type="caution">
    <text evidence="2">The sequence shown here is derived from an EMBL/GenBank/DDBJ whole genome shotgun (WGS) entry which is preliminary data.</text>
</comment>
<dbReference type="RefSeq" id="WP_139941630.1">
    <property type="nucleotide sequence ID" value="NZ_JBHSYP010000005.1"/>
</dbReference>
<protein>
    <submittedName>
        <fullName evidence="2">Uncharacterized protein</fullName>
    </submittedName>
</protein>
<dbReference type="Proteomes" id="UP000319148">
    <property type="component" value="Unassembled WGS sequence"/>
</dbReference>
<gene>
    <name evidence="2" type="ORF">FIV46_14395</name>
</gene>
<dbReference type="AlphaFoldDB" id="A0A501PAQ8"/>
<evidence type="ECO:0000256" key="1">
    <source>
        <dbReference type="SAM" id="MobiDB-lite"/>
    </source>
</evidence>
<keyword evidence="3" id="KW-1185">Reference proteome</keyword>
<sequence>MEDFKGKNTAVQASEQEQAKRESRRKVLKTGAALAPLALTLSTGNAMATNRIAVSGAACVSNVKQKSYAGNEELQIPREHRSWMSADHEYEHPERTAHFDDSNEDHWDYLKKHNGDECSCLQSVDAVDYINKTFYGGN</sequence>
<dbReference type="InterPro" id="IPR006311">
    <property type="entry name" value="TAT_signal"/>
</dbReference>
<accession>A0A501PAQ8</accession>